<name>A0A420DT95_9RHOB</name>
<dbReference type="InterPro" id="IPR058792">
    <property type="entry name" value="Beta-barrel_RND_2"/>
</dbReference>
<feature type="coiled-coil region" evidence="2">
    <location>
        <begin position="156"/>
        <end position="207"/>
    </location>
</feature>
<evidence type="ECO:0000256" key="1">
    <source>
        <dbReference type="ARBA" id="ARBA00009477"/>
    </source>
</evidence>
<sequence>MTAKTDTAKTEPAQSQELAMDPQVVKRSAQNTSATKPQELVFTTDDGASRSTWFAAILVVLIIGWMGSGFVFPSEETDPVAARENRQPVAVAVTTSVAETVTQYYQAEGQALPDRDTMLRAEASGDIAEVLVAKGQDVQAGDIIARFDPVGNEADANRAAEELARAQREFDNAQQLLDRGVATADRVAQARAALATAQAQVTDAAQAAKALTITAPFAGRIETLDLDEGEFVSAGTEVGRLVDITPLTVAIQVPQQSLTRLSVGQLATVQFITGEERAGVVTFVGTSAASETRTFLAEIEVENEDSAIPAGISSEVSIPTGEITAHFLSPSIVSLNTEGALGVKTVNADNVVEFFEVQVVKAQIDGIWVTGLPESADMITVGQGYVNAAETVAPSAGEPAR</sequence>
<dbReference type="Gene3D" id="2.40.50.100">
    <property type="match status" value="1"/>
</dbReference>
<comment type="similarity">
    <text evidence="1">Belongs to the membrane fusion protein (MFP) (TC 8.A.1) family.</text>
</comment>
<keyword evidence="4" id="KW-0472">Membrane</keyword>
<reference evidence="7 8" key="1">
    <citation type="submission" date="2018-09" db="EMBL/GenBank/DDBJ databases">
        <title>Genomic Encyclopedia of Archaeal and Bacterial Type Strains, Phase II (KMG-II): from individual species to whole genera.</title>
        <authorList>
            <person name="Goeker M."/>
        </authorList>
    </citation>
    <scope>NUCLEOTIDE SEQUENCE [LARGE SCALE GENOMIC DNA]</scope>
    <source>
        <strain evidence="7 8">DSM 11458</strain>
    </source>
</reference>
<evidence type="ECO:0000313" key="7">
    <source>
        <dbReference type="EMBL" id="RKE97554.1"/>
    </source>
</evidence>
<keyword evidence="4" id="KW-0812">Transmembrane</keyword>
<dbReference type="InterPro" id="IPR006143">
    <property type="entry name" value="RND_pump_MFP"/>
</dbReference>
<feature type="domain" description="Multidrug resistance protein MdtA-like barrel-sandwich hybrid" evidence="5">
    <location>
        <begin position="119"/>
        <end position="241"/>
    </location>
</feature>
<feature type="region of interest" description="Disordered" evidence="3">
    <location>
        <begin position="1"/>
        <end position="33"/>
    </location>
</feature>
<dbReference type="InterPro" id="IPR058625">
    <property type="entry name" value="MdtA-like_BSH"/>
</dbReference>
<organism evidence="7 8">
    <name type="scientific">Sulfitobacter guttiformis</name>
    <dbReference type="NCBI Taxonomy" id="74349"/>
    <lineage>
        <taxon>Bacteria</taxon>
        <taxon>Pseudomonadati</taxon>
        <taxon>Pseudomonadota</taxon>
        <taxon>Alphaproteobacteria</taxon>
        <taxon>Rhodobacterales</taxon>
        <taxon>Roseobacteraceae</taxon>
        <taxon>Sulfitobacter</taxon>
    </lineage>
</organism>
<evidence type="ECO:0000313" key="8">
    <source>
        <dbReference type="Proteomes" id="UP000284407"/>
    </source>
</evidence>
<dbReference type="EMBL" id="RAQK01000001">
    <property type="protein sequence ID" value="RKE97554.1"/>
    <property type="molecule type" value="Genomic_DNA"/>
</dbReference>
<dbReference type="STRING" id="1443111.Z949_227"/>
<comment type="caution">
    <text evidence="7">The sequence shown here is derived from an EMBL/GenBank/DDBJ whole genome shotgun (WGS) entry which is preliminary data.</text>
</comment>
<dbReference type="Pfam" id="PF25954">
    <property type="entry name" value="Beta-barrel_RND_2"/>
    <property type="match status" value="1"/>
</dbReference>
<dbReference type="NCBIfam" id="TIGR01730">
    <property type="entry name" value="RND_mfp"/>
    <property type="match status" value="1"/>
</dbReference>
<dbReference type="Gene3D" id="2.40.30.170">
    <property type="match status" value="1"/>
</dbReference>
<dbReference type="PANTHER" id="PTHR30469">
    <property type="entry name" value="MULTIDRUG RESISTANCE PROTEIN MDTA"/>
    <property type="match status" value="1"/>
</dbReference>
<keyword evidence="4" id="KW-1133">Transmembrane helix</keyword>
<dbReference type="GO" id="GO:1990281">
    <property type="term" value="C:efflux pump complex"/>
    <property type="evidence" value="ECO:0007669"/>
    <property type="project" value="TreeGrafter"/>
</dbReference>
<keyword evidence="2" id="KW-0175">Coiled coil</keyword>
<gene>
    <name evidence="7" type="ORF">C8N30_2165</name>
</gene>
<dbReference type="GO" id="GO:0015562">
    <property type="term" value="F:efflux transmembrane transporter activity"/>
    <property type="evidence" value="ECO:0007669"/>
    <property type="project" value="TreeGrafter"/>
</dbReference>
<protein>
    <submittedName>
        <fullName evidence="7">Multidrug efflux system membrane fusion protein</fullName>
    </submittedName>
</protein>
<feature type="domain" description="CusB-like beta-barrel" evidence="6">
    <location>
        <begin position="249"/>
        <end position="318"/>
    </location>
</feature>
<dbReference type="RefSeq" id="WP_025060943.1">
    <property type="nucleotide sequence ID" value="NZ_RAQK01000001.1"/>
</dbReference>
<dbReference type="AlphaFoldDB" id="A0A420DT95"/>
<dbReference type="Gene3D" id="1.10.287.470">
    <property type="entry name" value="Helix hairpin bin"/>
    <property type="match status" value="1"/>
</dbReference>
<accession>A0A420DT95</accession>
<evidence type="ECO:0000259" key="5">
    <source>
        <dbReference type="Pfam" id="PF25917"/>
    </source>
</evidence>
<evidence type="ECO:0000256" key="4">
    <source>
        <dbReference type="SAM" id="Phobius"/>
    </source>
</evidence>
<evidence type="ECO:0000256" key="2">
    <source>
        <dbReference type="SAM" id="Coils"/>
    </source>
</evidence>
<dbReference type="Proteomes" id="UP000284407">
    <property type="component" value="Unassembled WGS sequence"/>
</dbReference>
<proteinExistence type="inferred from homology"/>
<dbReference type="Pfam" id="PF25917">
    <property type="entry name" value="BSH_RND"/>
    <property type="match status" value="1"/>
</dbReference>
<keyword evidence="8" id="KW-1185">Reference proteome</keyword>
<evidence type="ECO:0000256" key="3">
    <source>
        <dbReference type="SAM" id="MobiDB-lite"/>
    </source>
</evidence>
<dbReference type="SUPFAM" id="SSF111369">
    <property type="entry name" value="HlyD-like secretion proteins"/>
    <property type="match status" value="1"/>
</dbReference>
<dbReference type="PANTHER" id="PTHR30469:SF29">
    <property type="entry name" value="BLR2860 PROTEIN"/>
    <property type="match status" value="1"/>
</dbReference>
<evidence type="ECO:0000259" key="6">
    <source>
        <dbReference type="Pfam" id="PF25954"/>
    </source>
</evidence>
<feature type="transmembrane region" description="Helical" evidence="4">
    <location>
        <begin position="53"/>
        <end position="72"/>
    </location>
</feature>